<organism evidence="2 3">
    <name type="scientific">Slackia exigua (strain ATCC 700122 / DSM 15923 / CIP 105133 / JCM 11022 / KCTC 5966 / S-7)</name>
    <dbReference type="NCBI Taxonomy" id="649764"/>
    <lineage>
        <taxon>Bacteria</taxon>
        <taxon>Bacillati</taxon>
        <taxon>Actinomycetota</taxon>
        <taxon>Coriobacteriia</taxon>
        <taxon>Eggerthellales</taxon>
        <taxon>Eggerthellaceae</taxon>
        <taxon>Slackia</taxon>
    </lineage>
</organism>
<dbReference type="EMBL" id="ACUX02000016">
    <property type="protein sequence ID" value="EEZ60746.1"/>
    <property type="molecule type" value="Genomic_DNA"/>
</dbReference>
<comment type="caution">
    <text evidence="2">The sequence shown here is derived from an EMBL/GenBank/DDBJ whole genome shotgun (WGS) entry which is preliminary data.</text>
</comment>
<proteinExistence type="predicted"/>
<accession>D0WI79</accession>
<dbReference type="AlphaFoldDB" id="D0WI79"/>
<dbReference type="eggNOG" id="COG5397">
    <property type="taxonomic scope" value="Bacteria"/>
</dbReference>
<feature type="domain" description="Nucleotidyltransferase-like" evidence="1">
    <location>
        <begin position="9"/>
        <end position="181"/>
    </location>
</feature>
<keyword evidence="3" id="KW-1185">Reference proteome</keyword>
<protein>
    <recommendedName>
        <fullName evidence="1">Nucleotidyltransferase-like domain-containing protein</fullName>
    </recommendedName>
</protein>
<reference evidence="2" key="1">
    <citation type="submission" date="2009-10" db="EMBL/GenBank/DDBJ databases">
        <authorList>
            <person name="Weinstock G."/>
            <person name="Sodergren E."/>
            <person name="Clifton S."/>
            <person name="Fulton L."/>
            <person name="Fulton B."/>
            <person name="Courtney L."/>
            <person name="Fronick C."/>
            <person name="Harrison M."/>
            <person name="Strong C."/>
            <person name="Farmer C."/>
            <person name="Delahaunty K."/>
            <person name="Markovic C."/>
            <person name="Hall O."/>
            <person name="Minx P."/>
            <person name="Tomlinson C."/>
            <person name="Mitreva M."/>
            <person name="Nelson J."/>
            <person name="Hou S."/>
            <person name="Wollam A."/>
            <person name="Pepin K.H."/>
            <person name="Johnson M."/>
            <person name="Bhonagiri V."/>
            <person name="Nash W.E."/>
            <person name="Warren W."/>
            <person name="Chinwalla A."/>
            <person name="Mardis E.R."/>
            <person name="Wilson R.K."/>
        </authorList>
    </citation>
    <scope>NUCLEOTIDE SEQUENCE [LARGE SCALE GENOMIC DNA]</scope>
    <source>
        <strain evidence="2">ATCC 700122</strain>
    </source>
</reference>
<evidence type="ECO:0000313" key="2">
    <source>
        <dbReference type="EMBL" id="EEZ60746.1"/>
    </source>
</evidence>
<evidence type="ECO:0000259" key="1">
    <source>
        <dbReference type="Pfam" id="PF12281"/>
    </source>
</evidence>
<sequence length="214" mass="24065">MSMSIQEHEFARFIKLLDATGCLKHVILVGSWAEYLFRKLGILEGFEPNIRTLDVDFLVRNARKPAEPIHLASAARNAGYIVESDRLTGTTKIMDRSGLEMEFLIGKMGAGAESSLETNIGVSAQSLWHMDILSRNTVEVSYLGMTLLVPSPEAYAVHKMVINKERKGKQEKDAEAARIIWPHLNMDEIDRIRRSLTKKEDAAVCVFMKEVLGF</sequence>
<dbReference type="InterPro" id="IPR058575">
    <property type="entry name" value="NTP_transf_8_dom"/>
</dbReference>
<dbReference type="Proteomes" id="UP000006001">
    <property type="component" value="Unassembled WGS sequence"/>
</dbReference>
<dbReference type="HOGENOM" id="CLU_1281374_0_0_11"/>
<name>D0WI79_SLAES</name>
<gene>
    <name evidence="2" type="ORF">HMPREF0762_01551</name>
</gene>
<dbReference type="STRING" id="649764.HMPREF0762_01551"/>
<dbReference type="Pfam" id="PF12281">
    <property type="entry name" value="NTP_transf_8"/>
    <property type="match status" value="1"/>
</dbReference>
<evidence type="ECO:0000313" key="3">
    <source>
        <dbReference type="Proteomes" id="UP000006001"/>
    </source>
</evidence>